<name>A0AAD4JH61_PERFH</name>
<dbReference type="EMBL" id="SDAM02000058">
    <property type="protein sequence ID" value="KAH6833331.1"/>
    <property type="molecule type" value="Genomic_DNA"/>
</dbReference>
<comment type="caution">
    <text evidence="1">The sequence shown here is derived from an EMBL/GenBank/DDBJ whole genome shotgun (WGS) entry which is preliminary data.</text>
</comment>
<keyword evidence="2" id="KW-1185">Reference proteome</keyword>
<accession>A0AAD4JH61</accession>
<sequence>MSLIGKGRGYLANPIRVYQGSPSIDPKYTRELPSIDSYIDAQITCMCRGCLTVTPLVINITTARITVPAYPLIYVLYKARNMT</sequence>
<gene>
    <name evidence="1" type="ORF">C2S53_003320</name>
</gene>
<proteinExistence type="predicted"/>
<reference evidence="1 2" key="1">
    <citation type="journal article" date="2021" name="Nat. Commun.">
        <title>Incipient diploidization of the medicinal plant Perilla within 10,000 years.</title>
        <authorList>
            <person name="Zhang Y."/>
            <person name="Shen Q."/>
            <person name="Leng L."/>
            <person name="Zhang D."/>
            <person name="Chen S."/>
            <person name="Shi Y."/>
            <person name="Ning Z."/>
            <person name="Chen S."/>
        </authorList>
    </citation>
    <scope>NUCLEOTIDE SEQUENCE [LARGE SCALE GENOMIC DNA]</scope>
    <source>
        <strain evidence="2">cv. PC099</strain>
    </source>
</reference>
<evidence type="ECO:0000313" key="1">
    <source>
        <dbReference type="EMBL" id="KAH6833331.1"/>
    </source>
</evidence>
<organism evidence="1 2">
    <name type="scientific">Perilla frutescens var. hirtella</name>
    <name type="common">Perilla citriodora</name>
    <name type="synonym">Perilla setoyensis</name>
    <dbReference type="NCBI Taxonomy" id="608512"/>
    <lineage>
        <taxon>Eukaryota</taxon>
        <taxon>Viridiplantae</taxon>
        <taxon>Streptophyta</taxon>
        <taxon>Embryophyta</taxon>
        <taxon>Tracheophyta</taxon>
        <taxon>Spermatophyta</taxon>
        <taxon>Magnoliopsida</taxon>
        <taxon>eudicotyledons</taxon>
        <taxon>Gunneridae</taxon>
        <taxon>Pentapetalae</taxon>
        <taxon>asterids</taxon>
        <taxon>lamiids</taxon>
        <taxon>Lamiales</taxon>
        <taxon>Lamiaceae</taxon>
        <taxon>Nepetoideae</taxon>
        <taxon>Elsholtzieae</taxon>
        <taxon>Perilla</taxon>
    </lineage>
</organism>
<dbReference type="Proteomes" id="UP001190926">
    <property type="component" value="Unassembled WGS sequence"/>
</dbReference>
<evidence type="ECO:0000313" key="2">
    <source>
        <dbReference type="Proteomes" id="UP001190926"/>
    </source>
</evidence>
<protein>
    <submittedName>
        <fullName evidence="1">Uncharacterized protein</fullName>
    </submittedName>
</protein>
<dbReference type="AlphaFoldDB" id="A0AAD4JH61"/>